<dbReference type="EMBL" id="JAAQPH010000001">
    <property type="protein sequence ID" value="NIA67365.1"/>
    <property type="molecule type" value="Genomic_DNA"/>
</dbReference>
<feature type="domain" description="N-acetyltransferase" evidence="1">
    <location>
        <begin position="5"/>
        <end position="164"/>
    </location>
</feature>
<protein>
    <submittedName>
        <fullName evidence="2">GNAT family N-acetyltransferase</fullName>
    </submittedName>
</protein>
<dbReference type="PROSITE" id="PS51186">
    <property type="entry name" value="GNAT"/>
    <property type="match status" value="1"/>
</dbReference>
<dbReference type="GO" id="GO:0016747">
    <property type="term" value="F:acyltransferase activity, transferring groups other than amino-acyl groups"/>
    <property type="evidence" value="ECO:0007669"/>
    <property type="project" value="InterPro"/>
</dbReference>
<keyword evidence="3" id="KW-1185">Reference proteome</keyword>
<evidence type="ECO:0000313" key="2">
    <source>
        <dbReference type="EMBL" id="NIA67365.1"/>
    </source>
</evidence>
<evidence type="ECO:0000259" key="1">
    <source>
        <dbReference type="PROSITE" id="PS51186"/>
    </source>
</evidence>
<name>A0A967C374_9PROT</name>
<sequence>MPEHIQYDPAIEPIKAADCLLLRHRVLRPNQTLADCHYPLDEAIATLHLGYRDAAGRVIGIASVFHEAPPDSDPLDSGSEQAWRIRGMAVEPEAQGRGIGAALLAGLIAYTTAQTDSQSDEGLLWCNGRSTVEPFYLAQGFERVGDIFDLPPIGPHVLLQRRLIGR</sequence>
<dbReference type="InterPro" id="IPR000182">
    <property type="entry name" value="GNAT_dom"/>
</dbReference>
<proteinExistence type="predicted"/>
<comment type="caution">
    <text evidence="2">The sequence shown here is derived from an EMBL/GenBank/DDBJ whole genome shotgun (WGS) entry which is preliminary data.</text>
</comment>
<dbReference type="Pfam" id="PF13508">
    <property type="entry name" value="Acetyltransf_7"/>
    <property type="match status" value="1"/>
</dbReference>
<dbReference type="Proteomes" id="UP000761264">
    <property type="component" value="Unassembled WGS sequence"/>
</dbReference>
<reference evidence="2" key="1">
    <citation type="submission" date="2020-03" db="EMBL/GenBank/DDBJ databases">
        <title>Genome of Pelagibius litoralis DSM 21314T.</title>
        <authorList>
            <person name="Wang G."/>
        </authorList>
    </citation>
    <scope>NUCLEOTIDE SEQUENCE</scope>
    <source>
        <strain evidence="2">DSM 21314</strain>
    </source>
</reference>
<dbReference type="CDD" id="cd04301">
    <property type="entry name" value="NAT_SF"/>
    <property type="match status" value="1"/>
</dbReference>
<dbReference type="AlphaFoldDB" id="A0A967C374"/>
<dbReference type="InterPro" id="IPR016181">
    <property type="entry name" value="Acyl_CoA_acyltransferase"/>
</dbReference>
<dbReference type="SUPFAM" id="SSF55729">
    <property type="entry name" value="Acyl-CoA N-acyltransferases (Nat)"/>
    <property type="match status" value="1"/>
</dbReference>
<accession>A0A967C374</accession>
<evidence type="ECO:0000313" key="3">
    <source>
        <dbReference type="Proteomes" id="UP000761264"/>
    </source>
</evidence>
<dbReference type="Gene3D" id="3.40.630.30">
    <property type="match status" value="1"/>
</dbReference>
<dbReference type="RefSeq" id="WP_167220794.1">
    <property type="nucleotide sequence ID" value="NZ_JAAQPH010000001.1"/>
</dbReference>
<organism evidence="2 3">
    <name type="scientific">Pelagibius litoralis</name>
    <dbReference type="NCBI Taxonomy" id="374515"/>
    <lineage>
        <taxon>Bacteria</taxon>
        <taxon>Pseudomonadati</taxon>
        <taxon>Pseudomonadota</taxon>
        <taxon>Alphaproteobacteria</taxon>
        <taxon>Rhodospirillales</taxon>
        <taxon>Rhodovibrionaceae</taxon>
        <taxon>Pelagibius</taxon>
    </lineage>
</organism>
<gene>
    <name evidence="2" type="ORF">HBA54_02030</name>
</gene>